<evidence type="ECO:0000256" key="2">
    <source>
        <dbReference type="ARBA" id="ARBA00004791"/>
    </source>
</evidence>
<dbReference type="AlphaFoldDB" id="A0A5E4PG23"/>
<evidence type="ECO:0000256" key="6">
    <source>
        <dbReference type="ARBA" id="ARBA00022741"/>
    </source>
</evidence>
<evidence type="ECO:0000256" key="8">
    <source>
        <dbReference type="ARBA" id="ARBA00022840"/>
    </source>
</evidence>
<protein>
    <recommendedName>
        <fullName evidence="11">Uridylate kinase</fullName>
        <shortName evidence="11">UK</shortName>
        <ecNumber evidence="11">2.7.4.22</ecNumber>
    </recommendedName>
    <alternativeName>
        <fullName evidence="11">Uridine monophosphate kinase</fullName>
        <shortName evidence="11">UMP kinase</shortName>
        <shortName evidence="11">UMPK</shortName>
    </alternativeName>
</protein>
<dbReference type="Gene3D" id="3.40.1160.10">
    <property type="entry name" value="Acetylglutamate kinase-like"/>
    <property type="match status" value="1"/>
</dbReference>
<keyword evidence="5 11" id="KW-0808">Transferase</keyword>
<dbReference type="PANTHER" id="PTHR42833">
    <property type="entry name" value="URIDYLATE KINASE"/>
    <property type="match status" value="1"/>
</dbReference>
<keyword evidence="8 11" id="KW-0067">ATP-binding</keyword>
<comment type="catalytic activity">
    <reaction evidence="10 11">
        <text>UMP + ATP = UDP + ADP</text>
        <dbReference type="Rhea" id="RHEA:24400"/>
        <dbReference type="ChEBI" id="CHEBI:30616"/>
        <dbReference type="ChEBI" id="CHEBI:57865"/>
        <dbReference type="ChEBI" id="CHEBI:58223"/>
        <dbReference type="ChEBI" id="CHEBI:456216"/>
        <dbReference type="EC" id="2.7.4.22"/>
    </reaction>
</comment>
<feature type="binding site" evidence="11">
    <location>
        <position position="176"/>
    </location>
    <ligand>
        <name>ATP</name>
        <dbReference type="ChEBI" id="CHEBI:30616"/>
    </ligand>
</feature>
<evidence type="ECO:0000256" key="7">
    <source>
        <dbReference type="ARBA" id="ARBA00022777"/>
    </source>
</evidence>
<dbReference type="OrthoDB" id="9807458at2"/>
<comment type="activity regulation">
    <text evidence="11">Inhibited by UTP.</text>
</comment>
<feature type="binding site" evidence="11">
    <location>
        <position position="64"/>
    </location>
    <ligand>
        <name>ATP</name>
        <dbReference type="ChEBI" id="CHEBI:30616"/>
    </ligand>
</feature>
<feature type="binding site" evidence="11">
    <location>
        <position position="167"/>
    </location>
    <ligand>
        <name>ATP</name>
        <dbReference type="ChEBI" id="CHEBI:30616"/>
    </ligand>
</feature>
<evidence type="ECO:0000313" key="13">
    <source>
        <dbReference type="EMBL" id="VVC75321.1"/>
    </source>
</evidence>
<reference evidence="13 14" key="1">
    <citation type="submission" date="2019-08" db="EMBL/GenBank/DDBJ databases">
        <authorList>
            <person name="Guy L."/>
        </authorList>
    </citation>
    <scope>NUCLEOTIDE SEQUENCE [LARGE SCALE GENOMIC DNA]</scope>
    <source>
        <strain evidence="13 14">SGT-108</strain>
    </source>
</reference>
<dbReference type="InterPro" id="IPR011817">
    <property type="entry name" value="Uridylate_kinase"/>
</dbReference>
<sequence length="245" mass="26282">MENDASAKPIYRRILVKLSGEALQGDHLFGIDASKLSRIAQEIAGATQLGIEVALVIGGGNLIRGADLCAAGFDRISADQMGMMATVINGLALRDALQSRSIPATLMSAFAVPSIADQYDRYRAQECMRQGRVVILSAGTGNPLVTTDSAAALRGIEIGVDIVLKATKVEGVFNDDPIKNPKAERYQTLSYDEVISKRLGVMDLTAILLCQDHGLPLRVFNMNKPGALKRIMLGEDIGTLIQTLE</sequence>
<dbReference type="Pfam" id="PF00696">
    <property type="entry name" value="AA_kinase"/>
    <property type="match status" value="1"/>
</dbReference>
<dbReference type="InterPro" id="IPR001048">
    <property type="entry name" value="Asp/Glu/Uridylate_kinase"/>
</dbReference>
<feature type="binding site" evidence="11">
    <location>
        <begin position="17"/>
        <end position="20"/>
    </location>
    <ligand>
        <name>ATP</name>
        <dbReference type="ChEBI" id="CHEBI:30616"/>
    </ligand>
</feature>
<dbReference type="KEGG" id="asip:AQUSIP_06100"/>
<proteinExistence type="inferred from homology"/>
<evidence type="ECO:0000256" key="11">
    <source>
        <dbReference type="HAMAP-Rule" id="MF_01220"/>
    </source>
</evidence>
<dbReference type="RefSeq" id="WP_148338515.1">
    <property type="nucleotide sequence ID" value="NZ_LR699119.1"/>
</dbReference>
<dbReference type="PANTHER" id="PTHR42833:SF4">
    <property type="entry name" value="URIDYLATE KINASE PUMPKIN, CHLOROPLASTIC"/>
    <property type="match status" value="1"/>
</dbReference>
<dbReference type="PIRSF" id="PIRSF005650">
    <property type="entry name" value="Uridylate_kin"/>
    <property type="match status" value="1"/>
</dbReference>
<dbReference type="GO" id="GO:0006225">
    <property type="term" value="P:UDP biosynthetic process"/>
    <property type="evidence" value="ECO:0007669"/>
    <property type="project" value="TreeGrafter"/>
</dbReference>
<dbReference type="InterPro" id="IPR036393">
    <property type="entry name" value="AceGlu_kinase-like_sf"/>
</dbReference>
<feature type="binding site" evidence="11">
    <location>
        <begin position="140"/>
        <end position="147"/>
    </location>
    <ligand>
        <name>UMP</name>
        <dbReference type="ChEBI" id="CHEBI:57865"/>
    </ligand>
</feature>
<dbReference type="NCBIfam" id="TIGR02075">
    <property type="entry name" value="pyrH_bact"/>
    <property type="match status" value="1"/>
</dbReference>
<dbReference type="HAMAP" id="MF_01220_B">
    <property type="entry name" value="PyrH_B"/>
    <property type="match status" value="1"/>
</dbReference>
<dbReference type="GO" id="GO:0005829">
    <property type="term" value="C:cytosol"/>
    <property type="evidence" value="ECO:0007669"/>
    <property type="project" value="TreeGrafter"/>
</dbReference>
<feature type="binding site" evidence="11">
    <location>
        <position position="79"/>
    </location>
    <ligand>
        <name>UMP</name>
        <dbReference type="ChEBI" id="CHEBI:57865"/>
    </ligand>
</feature>
<dbReference type="GO" id="GO:0044210">
    <property type="term" value="P:'de novo' CTP biosynthetic process"/>
    <property type="evidence" value="ECO:0007669"/>
    <property type="project" value="UniProtKB-UniRule"/>
</dbReference>
<dbReference type="InterPro" id="IPR015963">
    <property type="entry name" value="Uridylate_kinase_bac"/>
</dbReference>
<comment type="similarity">
    <text evidence="3 11">Belongs to the UMP kinase family.</text>
</comment>
<dbReference type="Proteomes" id="UP000324194">
    <property type="component" value="Chromosome 1"/>
</dbReference>
<feature type="domain" description="Aspartate/glutamate/uridylate kinase" evidence="12">
    <location>
        <begin position="13"/>
        <end position="221"/>
    </location>
</feature>
<dbReference type="GO" id="GO:0005524">
    <property type="term" value="F:ATP binding"/>
    <property type="evidence" value="ECO:0007669"/>
    <property type="project" value="UniProtKB-KW"/>
</dbReference>
<evidence type="ECO:0000256" key="1">
    <source>
        <dbReference type="ARBA" id="ARBA00004496"/>
    </source>
</evidence>
<keyword evidence="6 11" id="KW-0547">Nucleotide-binding</keyword>
<gene>
    <name evidence="11 13" type="primary">pyrH</name>
    <name evidence="13" type="ORF">AQUSIP_06100</name>
</gene>
<comment type="function">
    <text evidence="11">Catalyzes the reversible phosphorylation of UMP to UDP.</text>
</comment>
<evidence type="ECO:0000256" key="3">
    <source>
        <dbReference type="ARBA" id="ARBA00007614"/>
    </source>
</evidence>
<feature type="binding site" evidence="11">
    <location>
        <position position="59"/>
    </location>
    <ligand>
        <name>UMP</name>
        <dbReference type="ChEBI" id="CHEBI:57865"/>
    </ligand>
</feature>
<evidence type="ECO:0000256" key="5">
    <source>
        <dbReference type="ARBA" id="ARBA00022679"/>
    </source>
</evidence>
<keyword evidence="4 11" id="KW-0963">Cytoplasm</keyword>
<keyword evidence="9 11" id="KW-0665">Pyrimidine biosynthesis</keyword>
<dbReference type="EMBL" id="LR699119">
    <property type="protein sequence ID" value="VVC75321.1"/>
    <property type="molecule type" value="Genomic_DNA"/>
</dbReference>
<dbReference type="UniPathway" id="UPA00159">
    <property type="reaction ID" value="UER00275"/>
</dbReference>
<keyword evidence="14" id="KW-1185">Reference proteome</keyword>
<name>A0A5E4PG23_9COXI</name>
<dbReference type="CDD" id="cd04254">
    <property type="entry name" value="AAK_UMPK-PyrH-Ec"/>
    <property type="match status" value="1"/>
</dbReference>
<dbReference type="EC" id="2.7.4.22" evidence="11"/>
<keyword evidence="7 11" id="KW-0418">Kinase</keyword>
<accession>A0A5E4PG23</accession>
<comment type="subcellular location">
    <subcellularLocation>
        <location evidence="1 11">Cytoplasm</location>
    </subcellularLocation>
</comment>
<dbReference type="SUPFAM" id="SSF53633">
    <property type="entry name" value="Carbamate kinase-like"/>
    <property type="match status" value="1"/>
</dbReference>
<comment type="subunit">
    <text evidence="11">Homohexamer.</text>
</comment>
<evidence type="ECO:0000256" key="4">
    <source>
        <dbReference type="ARBA" id="ARBA00022490"/>
    </source>
</evidence>
<comment type="pathway">
    <text evidence="2 11">Pyrimidine metabolism; CTP biosynthesis via de novo pathway; UDP from UMP (UMPK route): step 1/1.</text>
</comment>
<evidence type="ECO:0000256" key="10">
    <source>
        <dbReference type="ARBA" id="ARBA00047767"/>
    </source>
</evidence>
<dbReference type="GO" id="GO:0033862">
    <property type="term" value="F:UMP kinase activity"/>
    <property type="evidence" value="ECO:0007669"/>
    <property type="project" value="UniProtKB-EC"/>
</dbReference>
<feature type="binding site" evidence="11">
    <location>
        <position position="60"/>
    </location>
    <ligand>
        <name>ATP</name>
        <dbReference type="ChEBI" id="CHEBI:30616"/>
    </ligand>
</feature>
<evidence type="ECO:0000313" key="14">
    <source>
        <dbReference type="Proteomes" id="UP000324194"/>
    </source>
</evidence>
<organism evidence="13 14">
    <name type="scientific">Aquicella siphonis</name>
    <dbReference type="NCBI Taxonomy" id="254247"/>
    <lineage>
        <taxon>Bacteria</taxon>
        <taxon>Pseudomonadati</taxon>
        <taxon>Pseudomonadota</taxon>
        <taxon>Gammaproteobacteria</taxon>
        <taxon>Legionellales</taxon>
        <taxon>Coxiellaceae</taxon>
        <taxon>Aquicella</taxon>
    </lineage>
</organism>
<evidence type="ECO:0000256" key="9">
    <source>
        <dbReference type="ARBA" id="ARBA00022975"/>
    </source>
</evidence>
<feature type="binding site" evidence="11">
    <location>
        <position position="173"/>
    </location>
    <ligand>
        <name>ATP</name>
        <dbReference type="ChEBI" id="CHEBI:30616"/>
    </ligand>
</feature>
<comment type="caution">
    <text evidence="11">Lacks conserved residue(s) required for the propagation of feature annotation.</text>
</comment>
<dbReference type="FunFam" id="3.40.1160.10:FF:000001">
    <property type="entry name" value="Uridylate kinase"/>
    <property type="match status" value="1"/>
</dbReference>
<evidence type="ECO:0000259" key="12">
    <source>
        <dbReference type="Pfam" id="PF00696"/>
    </source>
</evidence>